<dbReference type="Gene3D" id="3.55.50.30">
    <property type="match status" value="1"/>
</dbReference>
<dbReference type="Pfam" id="PF16344">
    <property type="entry name" value="FecR_C"/>
    <property type="match status" value="1"/>
</dbReference>
<comment type="caution">
    <text evidence="4">The sequence shown here is derived from an EMBL/GenBank/DDBJ whole genome shotgun (WGS) entry which is preliminary data.</text>
</comment>
<dbReference type="RefSeq" id="WP_087403350.1">
    <property type="nucleotide sequence ID" value="NZ_AP031440.1"/>
</dbReference>
<feature type="domain" description="Protein FecR C-terminal" evidence="3">
    <location>
        <begin position="248"/>
        <end position="309"/>
    </location>
</feature>
<evidence type="ECO:0000313" key="4">
    <source>
        <dbReference type="EMBL" id="OUN01994.1"/>
    </source>
</evidence>
<dbReference type="EMBL" id="NFHB01000010">
    <property type="protein sequence ID" value="OUN01994.1"/>
    <property type="molecule type" value="Genomic_DNA"/>
</dbReference>
<evidence type="ECO:0000259" key="3">
    <source>
        <dbReference type="Pfam" id="PF16344"/>
    </source>
</evidence>
<feature type="domain" description="FecR protein" evidence="2">
    <location>
        <begin position="104"/>
        <end position="198"/>
    </location>
</feature>
<feature type="transmembrane region" description="Helical" evidence="1">
    <location>
        <begin position="67"/>
        <end position="88"/>
    </location>
</feature>
<keyword evidence="1" id="KW-0812">Transmembrane</keyword>
<dbReference type="PIRSF" id="PIRSF018266">
    <property type="entry name" value="FecR"/>
    <property type="match status" value="1"/>
</dbReference>
<proteinExistence type="predicted"/>
<evidence type="ECO:0000256" key="1">
    <source>
        <dbReference type="SAM" id="Phobius"/>
    </source>
</evidence>
<accession>A0A1Y3QQU2</accession>
<dbReference type="PANTHER" id="PTHR30273:SF2">
    <property type="entry name" value="PROTEIN FECR"/>
    <property type="match status" value="1"/>
</dbReference>
<dbReference type="InterPro" id="IPR032508">
    <property type="entry name" value="FecR_C"/>
</dbReference>
<dbReference type="AlphaFoldDB" id="A0A1Y3QQU2"/>
<keyword evidence="1" id="KW-1133">Transmembrane helix</keyword>
<dbReference type="PANTHER" id="PTHR30273">
    <property type="entry name" value="PERIPLASMIC SIGNAL SENSOR AND SIGMA FACTOR ACTIVATOR FECR-RELATED"/>
    <property type="match status" value="1"/>
</dbReference>
<evidence type="ECO:0000313" key="5">
    <source>
        <dbReference type="Proteomes" id="UP000195772"/>
    </source>
</evidence>
<sequence>MDQEVIYKALRGEATPGELEQVARWHAENPEEFQRCADEVHMQIDMMELYGEEIRPASWIVAHWRSVVRITVQAAAMLAIGLFVGGYISKERTYDMLAGQINTLQVPYGQRLKFTLPDGSSVQLNSGARIEYPTVFKKNLRKVKLSGEAVFDVEHDEDRPFVVETFASDIRVLGTKFNVIADERHQRFSTALLRGRVQITNRLDPMQKDLILKPNDIANLSNGHLFIEPITDPEILCWTEGLISISGLPFDELMEKFERAFDVKIDITLTTLPNIKNVSGKIRVNDGIDKALHILQYTADFSYRKDSDTNVVTIY</sequence>
<name>A0A1Y3QQU2_9BACT</name>
<gene>
    <name evidence="4" type="ORF">B5G41_13040</name>
</gene>
<dbReference type="InterPro" id="IPR012373">
    <property type="entry name" value="Ferrdict_sens_TM"/>
</dbReference>
<dbReference type="OrthoDB" id="653086at2"/>
<dbReference type="Gene3D" id="2.60.120.1440">
    <property type="match status" value="1"/>
</dbReference>
<organism evidence="4 5">
    <name type="scientific">Alistipes onderdonkii</name>
    <dbReference type="NCBI Taxonomy" id="328813"/>
    <lineage>
        <taxon>Bacteria</taxon>
        <taxon>Pseudomonadati</taxon>
        <taxon>Bacteroidota</taxon>
        <taxon>Bacteroidia</taxon>
        <taxon>Bacteroidales</taxon>
        <taxon>Rikenellaceae</taxon>
        <taxon>Alistipes</taxon>
    </lineage>
</organism>
<dbReference type="GO" id="GO:0016989">
    <property type="term" value="F:sigma factor antagonist activity"/>
    <property type="evidence" value="ECO:0007669"/>
    <property type="project" value="TreeGrafter"/>
</dbReference>
<protein>
    <submittedName>
        <fullName evidence="4">RNA polymerase subunit sigma</fullName>
    </submittedName>
</protein>
<dbReference type="eggNOG" id="COG3712">
    <property type="taxonomic scope" value="Bacteria"/>
</dbReference>
<keyword evidence="1" id="KW-0472">Membrane</keyword>
<dbReference type="Pfam" id="PF04773">
    <property type="entry name" value="FecR"/>
    <property type="match status" value="1"/>
</dbReference>
<reference evidence="5" key="1">
    <citation type="submission" date="2017-04" db="EMBL/GenBank/DDBJ databases">
        <title>Function of individual gut microbiota members based on whole genome sequencing of pure cultures obtained from chicken caecum.</title>
        <authorList>
            <person name="Medvecky M."/>
            <person name="Cejkova D."/>
            <person name="Polansky O."/>
            <person name="Karasova D."/>
            <person name="Kubasova T."/>
            <person name="Cizek A."/>
            <person name="Rychlik I."/>
        </authorList>
    </citation>
    <scope>NUCLEOTIDE SEQUENCE [LARGE SCALE GENOMIC DNA]</scope>
    <source>
        <strain evidence="5">An90</strain>
    </source>
</reference>
<dbReference type="InterPro" id="IPR006860">
    <property type="entry name" value="FecR"/>
</dbReference>
<dbReference type="Proteomes" id="UP000195772">
    <property type="component" value="Unassembled WGS sequence"/>
</dbReference>
<evidence type="ECO:0000259" key="2">
    <source>
        <dbReference type="Pfam" id="PF04773"/>
    </source>
</evidence>